<feature type="transmembrane region" description="Helical" evidence="6">
    <location>
        <begin position="79"/>
        <end position="98"/>
    </location>
</feature>
<evidence type="ECO:0000256" key="6">
    <source>
        <dbReference type="SAM" id="Phobius"/>
    </source>
</evidence>
<comment type="similarity">
    <text evidence="2">Belongs to the PA-phosphatase related phosphoesterase family.</text>
</comment>
<organism evidence="8 9">
    <name type="scientific">Diversispora eburnea</name>
    <dbReference type="NCBI Taxonomy" id="1213867"/>
    <lineage>
        <taxon>Eukaryota</taxon>
        <taxon>Fungi</taxon>
        <taxon>Fungi incertae sedis</taxon>
        <taxon>Mucoromycota</taxon>
        <taxon>Glomeromycotina</taxon>
        <taxon>Glomeromycetes</taxon>
        <taxon>Diversisporales</taxon>
        <taxon>Diversisporaceae</taxon>
        <taxon>Diversispora</taxon>
    </lineage>
</organism>
<feature type="domain" description="Phosphatidic acid phosphatase type 2/haloperoxidase" evidence="7">
    <location>
        <begin position="109"/>
        <end position="256"/>
    </location>
</feature>
<dbReference type="PANTHER" id="PTHR10165">
    <property type="entry name" value="LIPID PHOSPHATE PHOSPHATASE"/>
    <property type="match status" value="1"/>
</dbReference>
<sequence>MSKIAAMSSTCSITGNKSESSYRIYARPSTQQKDAAALSLLIVRIYKGLKQLDPFHRRFSLEDKSIQYPYAVEERVPNWMLYIITSILPLITMIIISLGLKRSMHDCHHAILGFILGYSSTLVVTQLFKITVGRPRPDFIDRCQPVNGSTDATVYGLSTSDICTQTSQSILEGGFESFFSGHASTSFAGMGYLSLYFAGKLHVFDRKGYTYKAFIVASPLVVATLISISRTMDYRHHWQDVIVGSLVGFSFAFFSYNQYFPPLHSHVCHQPFAVRLKEPEPEHTADFSFHDGSTFKVSVTRKDGEIVHKSDYATTPEELNQV</sequence>
<feature type="transmembrane region" description="Helical" evidence="6">
    <location>
        <begin position="110"/>
        <end position="128"/>
    </location>
</feature>
<evidence type="ECO:0000313" key="8">
    <source>
        <dbReference type="EMBL" id="CAG8448414.1"/>
    </source>
</evidence>
<proteinExistence type="inferred from homology"/>
<dbReference type="GO" id="GO:0006644">
    <property type="term" value="P:phospholipid metabolic process"/>
    <property type="evidence" value="ECO:0007669"/>
    <property type="project" value="InterPro"/>
</dbReference>
<dbReference type="SUPFAM" id="SSF48317">
    <property type="entry name" value="Acid phosphatase/Vanadium-dependent haloperoxidase"/>
    <property type="match status" value="1"/>
</dbReference>
<keyword evidence="3 6" id="KW-0812">Transmembrane</keyword>
<feature type="transmembrane region" description="Helical" evidence="6">
    <location>
        <begin position="241"/>
        <end position="260"/>
    </location>
</feature>
<evidence type="ECO:0000256" key="1">
    <source>
        <dbReference type="ARBA" id="ARBA00004141"/>
    </source>
</evidence>
<dbReference type="GO" id="GO:0046839">
    <property type="term" value="P:phospholipid dephosphorylation"/>
    <property type="evidence" value="ECO:0007669"/>
    <property type="project" value="TreeGrafter"/>
</dbReference>
<comment type="caution">
    <text evidence="8">The sequence shown here is derived from an EMBL/GenBank/DDBJ whole genome shotgun (WGS) entry which is preliminary data.</text>
</comment>
<protein>
    <submittedName>
        <fullName evidence="8">10114_t:CDS:1</fullName>
    </submittedName>
</protein>
<comment type="subcellular location">
    <subcellularLocation>
        <location evidence="1">Membrane</location>
        <topology evidence="1">Multi-pass membrane protein</topology>
    </subcellularLocation>
</comment>
<dbReference type="PANTHER" id="PTHR10165:SF35">
    <property type="entry name" value="RE23632P"/>
    <property type="match status" value="1"/>
</dbReference>
<keyword evidence="5 6" id="KW-0472">Membrane</keyword>
<feature type="transmembrane region" description="Helical" evidence="6">
    <location>
        <begin position="209"/>
        <end position="229"/>
    </location>
</feature>
<dbReference type="CDD" id="cd03390">
    <property type="entry name" value="PAP2_containing_1_like"/>
    <property type="match status" value="1"/>
</dbReference>
<dbReference type="SMART" id="SM00014">
    <property type="entry name" value="acidPPc"/>
    <property type="match status" value="1"/>
</dbReference>
<evidence type="ECO:0000256" key="5">
    <source>
        <dbReference type="ARBA" id="ARBA00023136"/>
    </source>
</evidence>
<dbReference type="GO" id="GO:0008195">
    <property type="term" value="F:phosphatidate phosphatase activity"/>
    <property type="evidence" value="ECO:0007669"/>
    <property type="project" value="TreeGrafter"/>
</dbReference>
<feature type="transmembrane region" description="Helical" evidence="6">
    <location>
        <begin position="178"/>
        <end position="197"/>
    </location>
</feature>
<gene>
    <name evidence="8" type="ORF">DEBURN_LOCUS1960</name>
</gene>
<dbReference type="InterPro" id="IPR043216">
    <property type="entry name" value="PAP-like"/>
</dbReference>
<accession>A0A9N8YU90</accession>
<dbReference type="OrthoDB" id="8907274at2759"/>
<dbReference type="AlphaFoldDB" id="A0A9N8YU90"/>
<dbReference type="Gene3D" id="1.20.144.10">
    <property type="entry name" value="Phosphatidic acid phosphatase type 2/haloperoxidase"/>
    <property type="match status" value="1"/>
</dbReference>
<name>A0A9N8YU90_9GLOM</name>
<evidence type="ECO:0000256" key="4">
    <source>
        <dbReference type="ARBA" id="ARBA00022989"/>
    </source>
</evidence>
<dbReference type="GO" id="GO:0016020">
    <property type="term" value="C:membrane"/>
    <property type="evidence" value="ECO:0007669"/>
    <property type="project" value="UniProtKB-SubCell"/>
</dbReference>
<dbReference type="InterPro" id="IPR000326">
    <property type="entry name" value="PAP2/HPO"/>
</dbReference>
<dbReference type="Pfam" id="PF01569">
    <property type="entry name" value="PAP2"/>
    <property type="match status" value="1"/>
</dbReference>
<keyword evidence="9" id="KW-1185">Reference proteome</keyword>
<dbReference type="EMBL" id="CAJVPK010000099">
    <property type="protein sequence ID" value="CAG8448414.1"/>
    <property type="molecule type" value="Genomic_DNA"/>
</dbReference>
<evidence type="ECO:0000313" key="9">
    <source>
        <dbReference type="Proteomes" id="UP000789706"/>
    </source>
</evidence>
<dbReference type="Proteomes" id="UP000789706">
    <property type="component" value="Unassembled WGS sequence"/>
</dbReference>
<evidence type="ECO:0000256" key="3">
    <source>
        <dbReference type="ARBA" id="ARBA00022692"/>
    </source>
</evidence>
<reference evidence="8" key="1">
    <citation type="submission" date="2021-06" db="EMBL/GenBank/DDBJ databases">
        <authorList>
            <person name="Kallberg Y."/>
            <person name="Tangrot J."/>
            <person name="Rosling A."/>
        </authorList>
    </citation>
    <scope>NUCLEOTIDE SEQUENCE</scope>
    <source>
        <strain evidence="8">AZ414A</strain>
    </source>
</reference>
<keyword evidence="4 6" id="KW-1133">Transmembrane helix</keyword>
<dbReference type="InterPro" id="IPR036938">
    <property type="entry name" value="PAP2/HPO_sf"/>
</dbReference>
<evidence type="ECO:0000256" key="2">
    <source>
        <dbReference type="ARBA" id="ARBA00008816"/>
    </source>
</evidence>
<evidence type="ECO:0000259" key="7">
    <source>
        <dbReference type="SMART" id="SM00014"/>
    </source>
</evidence>